<feature type="domain" description="HTH cro/C1-type" evidence="1">
    <location>
        <begin position="7"/>
        <end position="60"/>
    </location>
</feature>
<dbReference type="Gene3D" id="1.10.260.40">
    <property type="entry name" value="lambda repressor-like DNA-binding domains"/>
    <property type="match status" value="1"/>
</dbReference>
<proteinExistence type="predicted"/>
<reference evidence="2" key="1">
    <citation type="submission" date="2016-10" db="EMBL/GenBank/DDBJ databases">
        <title>Sequence of Gallionella enrichment culture.</title>
        <authorList>
            <person name="Poehlein A."/>
            <person name="Muehling M."/>
            <person name="Daniel R."/>
        </authorList>
    </citation>
    <scope>NUCLEOTIDE SEQUENCE</scope>
</reference>
<evidence type="ECO:0000259" key="1">
    <source>
        <dbReference type="PROSITE" id="PS50943"/>
    </source>
</evidence>
<sequence>MTKNHRLEEIRANMGLTQSEMCARMGIPLRTYTRYASGERPPSVEALEALARMDIDLHWLITGQGNMYRTAAPAHPPSSLDEDLMGQIAEAVAQPQAFGVLPPREQGRLIARLYNEIALAGLRSREEVTGAVRLAAVQFRHR</sequence>
<dbReference type="Pfam" id="PF01381">
    <property type="entry name" value="HTH_3"/>
    <property type="match status" value="1"/>
</dbReference>
<dbReference type="InterPro" id="IPR010982">
    <property type="entry name" value="Lambda_DNA-bd_dom_sf"/>
</dbReference>
<dbReference type="InterPro" id="IPR001387">
    <property type="entry name" value="Cro/C1-type_HTH"/>
</dbReference>
<dbReference type="SUPFAM" id="SSF47413">
    <property type="entry name" value="lambda repressor-like DNA-binding domains"/>
    <property type="match status" value="1"/>
</dbReference>
<comment type="caution">
    <text evidence="2">The sequence shown here is derived from an EMBL/GenBank/DDBJ whole genome shotgun (WGS) entry which is preliminary data.</text>
</comment>
<dbReference type="GO" id="GO:0003677">
    <property type="term" value="F:DNA binding"/>
    <property type="evidence" value="ECO:0007669"/>
    <property type="project" value="InterPro"/>
</dbReference>
<dbReference type="EMBL" id="MLJW01000444">
    <property type="protein sequence ID" value="OIQ87037.1"/>
    <property type="molecule type" value="Genomic_DNA"/>
</dbReference>
<dbReference type="AlphaFoldDB" id="A0A1J5RFY5"/>
<dbReference type="PROSITE" id="PS50943">
    <property type="entry name" value="HTH_CROC1"/>
    <property type="match status" value="1"/>
</dbReference>
<name>A0A1J5RFY5_9ZZZZ</name>
<gene>
    <name evidence="2" type="ORF">GALL_310970</name>
</gene>
<dbReference type="CDD" id="cd00093">
    <property type="entry name" value="HTH_XRE"/>
    <property type="match status" value="1"/>
</dbReference>
<evidence type="ECO:0000313" key="2">
    <source>
        <dbReference type="EMBL" id="OIQ87037.1"/>
    </source>
</evidence>
<organism evidence="2">
    <name type="scientific">mine drainage metagenome</name>
    <dbReference type="NCBI Taxonomy" id="410659"/>
    <lineage>
        <taxon>unclassified sequences</taxon>
        <taxon>metagenomes</taxon>
        <taxon>ecological metagenomes</taxon>
    </lineage>
</organism>
<accession>A0A1J5RFY5</accession>
<protein>
    <submittedName>
        <fullName evidence="2">Helix-turn-helix protein</fullName>
    </submittedName>
</protein>
<dbReference type="SMART" id="SM00530">
    <property type="entry name" value="HTH_XRE"/>
    <property type="match status" value="1"/>
</dbReference>